<evidence type="ECO:0000256" key="1">
    <source>
        <dbReference type="SAM" id="Phobius"/>
    </source>
</evidence>
<evidence type="ECO:0008006" key="4">
    <source>
        <dbReference type="Google" id="ProtNLM"/>
    </source>
</evidence>
<accession>A0A7X4HBF7</accession>
<organism evidence="2 3">
    <name type="scientific">Pseudoduganella aquatica</name>
    <dbReference type="NCBI Taxonomy" id="2660641"/>
    <lineage>
        <taxon>Bacteria</taxon>
        <taxon>Pseudomonadati</taxon>
        <taxon>Pseudomonadota</taxon>
        <taxon>Betaproteobacteria</taxon>
        <taxon>Burkholderiales</taxon>
        <taxon>Oxalobacteraceae</taxon>
        <taxon>Telluria group</taxon>
        <taxon>Pseudoduganella</taxon>
    </lineage>
</organism>
<feature type="transmembrane region" description="Helical" evidence="1">
    <location>
        <begin position="73"/>
        <end position="97"/>
    </location>
</feature>
<keyword evidence="3" id="KW-1185">Reference proteome</keyword>
<dbReference type="RefSeq" id="WP_161072106.1">
    <property type="nucleotide sequence ID" value="NZ_WWCU01000009.1"/>
</dbReference>
<reference evidence="2 3" key="1">
    <citation type="submission" date="2019-12" db="EMBL/GenBank/DDBJ databases">
        <title>Novel species isolated from a subtropical stream in China.</title>
        <authorList>
            <person name="Lu H."/>
        </authorList>
    </citation>
    <scope>NUCLEOTIDE SEQUENCE [LARGE SCALE GENOMIC DNA]</scope>
    <source>
        <strain evidence="2 3">FT127W</strain>
    </source>
</reference>
<comment type="caution">
    <text evidence="2">The sequence shown here is derived from an EMBL/GenBank/DDBJ whole genome shotgun (WGS) entry which is preliminary data.</text>
</comment>
<dbReference type="Proteomes" id="UP000450676">
    <property type="component" value="Unassembled WGS sequence"/>
</dbReference>
<gene>
    <name evidence="2" type="ORF">GTP77_10470</name>
</gene>
<evidence type="ECO:0000313" key="2">
    <source>
        <dbReference type="EMBL" id="MYN07763.1"/>
    </source>
</evidence>
<dbReference type="AlphaFoldDB" id="A0A7X4HBF7"/>
<feature type="transmembrane region" description="Helical" evidence="1">
    <location>
        <begin position="20"/>
        <end position="40"/>
    </location>
</feature>
<evidence type="ECO:0000313" key="3">
    <source>
        <dbReference type="Proteomes" id="UP000450676"/>
    </source>
</evidence>
<keyword evidence="1" id="KW-0812">Transmembrane</keyword>
<keyword evidence="1" id="KW-0472">Membrane</keyword>
<feature type="transmembrane region" description="Helical" evidence="1">
    <location>
        <begin position="180"/>
        <end position="201"/>
    </location>
</feature>
<name>A0A7X4HBF7_9BURK</name>
<feature type="transmembrane region" description="Helical" evidence="1">
    <location>
        <begin position="207"/>
        <end position="225"/>
    </location>
</feature>
<feature type="transmembrane region" description="Helical" evidence="1">
    <location>
        <begin position="124"/>
        <end position="148"/>
    </location>
</feature>
<keyword evidence="1" id="KW-1133">Transmembrane helix</keyword>
<dbReference type="EMBL" id="WWCU01000009">
    <property type="protein sequence ID" value="MYN07763.1"/>
    <property type="molecule type" value="Genomic_DNA"/>
</dbReference>
<protein>
    <recommendedName>
        <fullName evidence="4">ABC transporter permease subunit</fullName>
    </recommendedName>
</protein>
<sequence>MKTMKWLIKRELWEHKGMVLWAPAVVAGLIALMTLGGLLMGRNVSFGGEGGGKLSVELGGQARDTVVAMIAEFYTLAAMPILVMLGFLVFFYCLGALHDDRRDRSLLFWKSLPVSDLTTVLSKVALALVVLPLVAALAGIILSLAIVLMAGASMALHGLNMFGPVVSSASFYLSPLRLLGLLPVYMLWALPTVGWLLLVSSWARSKVFLWAVGAPLVTAALIAWTNKIFALGMPQGWFMEHIVSRILLGVAPGSWFMFSKVNPQTLVREGENHIQAADLFSASWGTLGNPALWVGVAAGVAMIAGAVWLRRWREEG</sequence>
<feature type="transmembrane region" description="Helical" evidence="1">
    <location>
        <begin position="291"/>
        <end position="309"/>
    </location>
</feature>
<proteinExistence type="predicted"/>